<dbReference type="Proteomes" id="UP000254879">
    <property type="component" value="Unassembled WGS sequence"/>
</dbReference>
<evidence type="ECO:0000313" key="2">
    <source>
        <dbReference type="EMBL" id="STY44659.1"/>
    </source>
</evidence>
<dbReference type="Pfam" id="PF00480">
    <property type="entry name" value="ROK"/>
    <property type="match status" value="1"/>
</dbReference>
<comment type="similarity">
    <text evidence="1">Belongs to the ROK (NagC/XylR) family.</text>
</comment>
<dbReference type="RefSeq" id="WP_003756852.1">
    <property type="nucleotide sequence ID" value="NZ_CABKNG010000001.1"/>
</dbReference>
<dbReference type="GO" id="GO:0047700">
    <property type="term" value="F:beta-glucoside kinase activity"/>
    <property type="evidence" value="ECO:0007669"/>
    <property type="project" value="UniProtKB-EC"/>
</dbReference>
<dbReference type="InterPro" id="IPR000600">
    <property type="entry name" value="ROK"/>
</dbReference>
<evidence type="ECO:0000256" key="1">
    <source>
        <dbReference type="ARBA" id="ARBA00006479"/>
    </source>
</evidence>
<proteinExistence type="inferred from homology"/>
<dbReference type="EMBL" id="UGPG01000001">
    <property type="protein sequence ID" value="STY44659.1"/>
    <property type="molecule type" value="Genomic_DNA"/>
</dbReference>
<accession>A0A378ME53</accession>
<gene>
    <name evidence="2" type="primary">bglK_1</name>
    <name evidence="2" type="ORF">NCTC10815_02012</name>
</gene>
<evidence type="ECO:0000313" key="3">
    <source>
        <dbReference type="Proteomes" id="UP000254879"/>
    </source>
</evidence>
<dbReference type="CDD" id="cd24068">
    <property type="entry name" value="ASKHA_NBD_ROK_FnNanK-like"/>
    <property type="match status" value="1"/>
</dbReference>
<dbReference type="PANTHER" id="PTHR18964:SF165">
    <property type="entry name" value="BETA-GLUCOSIDE KINASE"/>
    <property type="match status" value="1"/>
</dbReference>
<keyword evidence="2" id="KW-0808">Transferase</keyword>
<dbReference type="EC" id="2.7.1.85" evidence="2"/>
<dbReference type="AlphaFoldDB" id="A0A378ME53"/>
<dbReference type="Gene3D" id="3.30.420.40">
    <property type="match status" value="2"/>
</dbReference>
<dbReference type="SUPFAM" id="SSF53067">
    <property type="entry name" value="Actin-like ATPase domain"/>
    <property type="match status" value="1"/>
</dbReference>
<dbReference type="PANTHER" id="PTHR18964">
    <property type="entry name" value="ROK (REPRESSOR, ORF, KINASE) FAMILY"/>
    <property type="match status" value="1"/>
</dbReference>
<reference evidence="2 3" key="1">
    <citation type="submission" date="2018-06" db="EMBL/GenBank/DDBJ databases">
        <authorList>
            <consortium name="Pathogen Informatics"/>
            <person name="Doyle S."/>
        </authorList>
    </citation>
    <scope>NUCLEOTIDE SEQUENCE [LARGE SCALE GENOMIC DNA]</scope>
    <source>
        <strain evidence="3">NCTC 10815</strain>
    </source>
</reference>
<organism evidence="2 3">
    <name type="scientific">Listeria grayi</name>
    <name type="common">Listeria murrayi</name>
    <dbReference type="NCBI Taxonomy" id="1641"/>
    <lineage>
        <taxon>Bacteria</taxon>
        <taxon>Bacillati</taxon>
        <taxon>Bacillota</taxon>
        <taxon>Bacilli</taxon>
        <taxon>Bacillales</taxon>
        <taxon>Listeriaceae</taxon>
        <taxon>Listeria</taxon>
    </lineage>
</organism>
<protein>
    <submittedName>
        <fullName evidence="2">Beta-glucoside kinase</fullName>
        <ecNumber evidence="2">2.7.1.85</ecNumber>
    </submittedName>
</protein>
<keyword evidence="2" id="KW-0418">Kinase</keyword>
<dbReference type="InterPro" id="IPR043129">
    <property type="entry name" value="ATPase_NBD"/>
</dbReference>
<name>A0A378ME53_LISGR</name>
<sequence>MTTSKTQFAAFDIGGTALKMGVVLPTGEITAIESKNITAFNGQEILDGIKGWIATHPEVTRIAISAPGYVNPETGLITMGGAIRDFDDFNILEWIEKEIHLPASIENDANCALLAEKWLGAAQELDDFLCLTIGTGIGGGIFSSGKLIRGGRFRAGEFGYMFSSRPGSFSPGSYTLNQTATMHILRKQYAEQTGKAYAAVTGEEIFAGYDNHDPVCIRLVENFYNDICAGLYNLIYLFDPTHIFIGGGITSRPTFIQELQEKMDWFGLRDTILLSATHKNQAGLLGAVYHHLSRHKEVNV</sequence>